<feature type="transmembrane region" description="Helical" evidence="1">
    <location>
        <begin position="83"/>
        <end position="106"/>
    </location>
</feature>
<gene>
    <name evidence="2" type="ORF">EV646_10886</name>
</gene>
<keyword evidence="1" id="KW-0812">Transmembrane</keyword>
<comment type="caution">
    <text evidence="2">The sequence shown here is derived from an EMBL/GenBank/DDBJ whole genome shotgun (WGS) entry which is preliminary data.</text>
</comment>
<organism evidence="2 3">
    <name type="scientific">Kribbella antiqua</name>
    <dbReference type="NCBI Taxonomy" id="2512217"/>
    <lineage>
        <taxon>Bacteria</taxon>
        <taxon>Bacillati</taxon>
        <taxon>Actinomycetota</taxon>
        <taxon>Actinomycetes</taxon>
        <taxon>Propionibacteriales</taxon>
        <taxon>Kribbellaceae</taxon>
        <taxon>Kribbella</taxon>
    </lineage>
</organism>
<reference evidence="2 3" key="1">
    <citation type="journal article" date="2015" name="Stand. Genomic Sci.">
        <title>Genomic Encyclopedia of Bacterial and Archaeal Type Strains, Phase III: the genomes of soil and plant-associated and newly described type strains.</title>
        <authorList>
            <person name="Whitman W.B."/>
            <person name="Woyke T."/>
            <person name="Klenk H.P."/>
            <person name="Zhou Y."/>
            <person name="Lilburn T.G."/>
            <person name="Beck B.J."/>
            <person name="De Vos P."/>
            <person name="Vandamme P."/>
            <person name="Eisen J.A."/>
            <person name="Garrity G."/>
            <person name="Hugenholtz P."/>
            <person name="Kyrpides N.C."/>
        </authorList>
    </citation>
    <scope>NUCLEOTIDE SEQUENCE [LARGE SCALE GENOMIC DNA]</scope>
    <source>
        <strain evidence="2 3">VKM Ac-2541</strain>
    </source>
</reference>
<dbReference type="RefSeq" id="WP_132151758.1">
    <property type="nucleotide sequence ID" value="NZ_SLWR01000008.1"/>
</dbReference>
<feature type="transmembrane region" description="Helical" evidence="1">
    <location>
        <begin position="56"/>
        <end position="76"/>
    </location>
</feature>
<dbReference type="EMBL" id="SLWR01000008">
    <property type="protein sequence ID" value="TCO45464.1"/>
    <property type="molecule type" value="Genomic_DNA"/>
</dbReference>
<keyword evidence="3" id="KW-1185">Reference proteome</keyword>
<protein>
    <submittedName>
        <fullName evidence="2">Uncharacterized protein</fullName>
    </submittedName>
</protein>
<accession>A0A4R2IKG8</accession>
<evidence type="ECO:0000313" key="2">
    <source>
        <dbReference type="EMBL" id="TCO45464.1"/>
    </source>
</evidence>
<proteinExistence type="predicted"/>
<dbReference type="AlphaFoldDB" id="A0A4R2IKG8"/>
<dbReference type="Proteomes" id="UP000295573">
    <property type="component" value="Unassembled WGS sequence"/>
</dbReference>
<dbReference type="OrthoDB" id="3827187at2"/>
<sequence>MGQEAGTSRRRQGLVLGLIVVGVLLSLTNTNAQSELVRRREDTCDGSLPLPTGAYVLGFTGLAVGSVALVLLVRWFGGSREPIALILFATAIAAVVVEIFAVVTAFQEGQPVYPMCGG</sequence>
<evidence type="ECO:0000256" key="1">
    <source>
        <dbReference type="SAM" id="Phobius"/>
    </source>
</evidence>
<evidence type="ECO:0000313" key="3">
    <source>
        <dbReference type="Proteomes" id="UP000295573"/>
    </source>
</evidence>
<keyword evidence="1" id="KW-1133">Transmembrane helix</keyword>
<keyword evidence="1" id="KW-0472">Membrane</keyword>
<name>A0A4R2IKG8_9ACTN</name>